<dbReference type="PROSITE" id="PS50043">
    <property type="entry name" value="HTH_LUXR_2"/>
    <property type="match status" value="1"/>
</dbReference>
<dbReference type="Pfam" id="PF00196">
    <property type="entry name" value="GerE"/>
    <property type="match status" value="1"/>
</dbReference>
<dbReference type="CDD" id="cd06170">
    <property type="entry name" value="LuxR_C_like"/>
    <property type="match status" value="1"/>
</dbReference>
<dbReference type="InterPro" id="IPR036388">
    <property type="entry name" value="WH-like_DNA-bd_sf"/>
</dbReference>
<keyword evidence="4" id="KW-1185">Reference proteome</keyword>
<evidence type="ECO:0000313" key="3">
    <source>
        <dbReference type="EMBL" id="VWB17056.1"/>
    </source>
</evidence>
<evidence type="ECO:0000259" key="2">
    <source>
        <dbReference type="PROSITE" id="PS50043"/>
    </source>
</evidence>
<dbReference type="PANTHER" id="PTHR43214">
    <property type="entry name" value="TWO-COMPONENT RESPONSE REGULATOR"/>
    <property type="match status" value="1"/>
</dbReference>
<dbReference type="Proteomes" id="UP000494125">
    <property type="component" value="Unassembled WGS sequence"/>
</dbReference>
<evidence type="ECO:0000313" key="4">
    <source>
        <dbReference type="Proteomes" id="UP000494125"/>
    </source>
</evidence>
<accession>A0A6P2HHD3</accession>
<dbReference type="GO" id="GO:0003677">
    <property type="term" value="F:DNA binding"/>
    <property type="evidence" value="ECO:0007669"/>
    <property type="project" value="UniProtKB-KW"/>
</dbReference>
<dbReference type="AlphaFoldDB" id="A0A6P2HHD3"/>
<dbReference type="InterPro" id="IPR016032">
    <property type="entry name" value="Sig_transdc_resp-reg_C-effctor"/>
</dbReference>
<dbReference type="InterPro" id="IPR000792">
    <property type="entry name" value="Tscrpt_reg_LuxR_C"/>
</dbReference>
<gene>
    <name evidence="3" type="ORF">BDI24065_00631</name>
</gene>
<dbReference type="PRINTS" id="PR00038">
    <property type="entry name" value="HTHLUXR"/>
</dbReference>
<dbReference type="SUPFAM" id="SSF52172">
    <property type="entry name" value="CheY-like"/>
    <property type="match status" value="1"/>
</dbReference>
<dbReference type="SUPFAM" id="SSF46894">
    <property type="entry name" value="C-terminal effector domain of the bipartite response regulators"/>
    <property type="match status" value="1"/>
</dbReference>
<keyword evidence="3" id="KW-0808">Transferase</keyword>
<organism evidence="3 4">
    <name type="scientific">Burkholderia diffusa</name>
    <dbReference type="NCBI Taxonomy" id="488732"/>
    <lineage>
        <taxon>Bacteria</taxon>
        <taxon>Pseudomonadati</taxon>
        <taxon>Pseudomonadota</taxon>
        <taxon>Betaproteobacteria</taxon>
        <taxon>Burkholderiales</taxon>
        <taxon>Burkholderiaceae</taxon>
        <taxon>Burkholderia</taxon>
        <taxon>Burkholderia cepacia complex</taxon>
    </lineage>
</organism>
<reference evidence="3 4" key="1">
    <citation type="submission" date="2019-09" db="EMBL/GenBank/DDBJ databases">
        <authorList>
            <person name="Depoorter E."/>
        </authorList>
    </citation>
    <scope>NUCLEOTIDE SEQUENCE [LARGE SCALE GENOMIC DNA]</scope>
    <source>
        <strain evidence="3">LMG 24065</strain>
    </source>
</reference>
<dbReference type="InterPro" id="IPR039420">
    <property type="entry name" value="WalR-like"/>
</dbReference>
<name>A0A6P2HHD3_9BURK</name>
<dbReference type="Gene3D" id="1.10.10.10">
    <property type="entry name" value="Winged helix-like DNA-binding domain superfamily/Winged helix DNA-binding domain"/>
    <property type="match status" value="1"/>
</dbReference>
<proteinExistence type="predicted"/>
<protein>
    <submittedName>
        <fullName evidence="3">Histidine kinase</fullName>
    </submittedName>
</protein>
<evidence type="ECO:0000256" key="1">
    <source>
        <dbReference type="ARBA" id="ARBA00023125"/>
    </source>
</evidence>
<sequence>MPIRPRTHSASCGPANLLELRMGKFRIRTVFAYDSPLTLAGMEHIAGDACAIDLVGVSRTPGDLIEVLGRLDCDIVLVDYPIRGDVQLDGLALFDWLHSTRPNVGVVALVGNENPVIFRSILAKGGTSLVSKFDEVGHIVTAIHSSYSGGRYQSPLVRRALDAVAEHEQAPVKLSTREIEVMRLYLAGLPIKTIAQRLNKGKQTVSAQKISAMKKLGVTNDIELVQRAAGIGFGGVKAMSRPGGAG</sequence>
<dbReference type="InterPro" id="IPR011006">
    <property type="entry name" value="CheY-like_superfamily"/>
</dbReference>
<dbReference type="GO" id="GO:0016301">
    <property type="term" value="F:kinase activity"/>
    <property type="evidence" value="ECO:0007669"/>
    <property type="project" value="UniProtKB-KW"/>
</dbReference>
<keyword evidence="1" id="KW-0238">DNA-binding</keyword>
<keyword evidence="3" id="KW-0418">Kinase</keyword>
<dbReference type="GO" id="GO:0006355">
    <property type="term" value="P:regulation of DNA-templated transcription"/>
    <property type="evidence" value="ECO:0007669"/>
    <property type="project" value="InterPro"/>
</dbReference>
<dbReference type="PANTHER" id="PTHR43214:SF17">
    <property type="entry name" value="TRANSCRIPTIONAL REGULATORY PROTEIN RCSB"/>
    <property type="match status" value="1"/>
</dbReference>
<dbReference type="SMART" id="SM00421">
    <property type="entry name" value="HTH_LUXR"/>
    <property type="match status" value="1"/>
</dbReference>
<dbReference type="Gene3D" id="3.40.50.2300">
    <property type="match status" value="1"/>
</dbReference>
<dbReference type="EMBL" id="CABVPN010000002">
    <property type="protein sequence ID" value="VWB17056.1"/>
    <property type="molecule type" value="Genomic_DNA"/>
</dbReference>
<feature type="domain" description="HTH luxR-type" evidence="2">
    <location>
        <begin position="167"/>
        <end position="232"/>
    </location>
</feature>